<organism evidence="1 2">
    <name type="scientific">Catenuloplanes niger</name>
    <dbReference type="NCBI Taxonomy" id="587534"/>
    <lineage>
        <taxon>Bacteria</taxon>
        <taxon>Bacillati</taxon>
        <taxon>Actinomycetota</taxon>
        <taxon>Actinomycetes</taxon>
        <taxon>Micromonosporales</taxon>
        <taxon>Micromonosporaceae</taxon>
        <taxon>Catenuloplanes</taxon>
    </lineage>
</organism>
<dbReference type="NCBIfam" id="TIGR03407">
    <property type="entry name" value="urea_ABC_UrtA"/>
    <property type="match status" value="1"/>
</dbReference>
<dbReference type="InterPro" id="IPR017777">
    <property type="entry name" value="ABC_urea-bd_UrtA"/>
</dbReference>
<dbReference type="Gene3D" id="3.40.50.2300">
    <property type="match status" value="2"/>
</dbReference>
<keyword evidence="2" id="KW-1185">Reference proteome</keyword>
<gene>
    <name evidence="1" type="ORF">J2S44_006019</name>
</gene>
<dbReference type="Pfam" id="PF13433">
    <property type="entry name" value="Peripla_BP_5"/>
    <property type="match status" value="1"/>
</dbReference>
<dbReference type="AlphaFoldDB" id="A0AAE4CYE9"/>
<sequence length="407" mass="42948">MSRGLRNPFAALGLAAVLAVTSGCVGSPDDGAQAASGDTIKVGVLHSLSGTMAISEVTVKNAELLAIEEINAAGGVLGKQLEPVVEDGASDWPTFAEKAQKLISADRVATVFGGWTSASRKAMLPVFERNKALLWYPVQYEGLESSPYIFYTGATTNQQIVPGLDYLREQGKKKVFLVGSDYVFPRTANKIIKAYAAANGMEIVGEEYTPLGHTEYSTVVNKLQQAAPDAVFNTLNGDSNVAFFKSLRGAGITADAMPTVSVSVAEEEVAGIGPDNIAGHLVAWNYYQTTAGATNEAFVAAFKAEYGADKVTSDPMEAGYNAVKLWAAAVAKAGTTEAEAVRTAAKGVALDLPEGTVTIDGENQHVFKTARIGLVQPDGQIKEVWNSGQPIKPDPYLKGYDWATGLS</sequence>
<evidence type="ECO:0000313" key="1">
    <source>
        <dbReference type="EMBL" id="MDR7325769.1"/>
    </source>
</evidence>
<evidence type="ECO:0000313" key="2">
    <source>
        <dbReference type="Proteomes" id="UP001183629"/>
    </source>
</evidence>
<name>A0AAE4CYE9_9ACTN</name>
<dbReference type="PROSITE" id="PS51257">
    <property type="entry name" value="PROKAR_LIPOPROTEIN"/>
    <property type="match status" value="1"/>
</dbReference>
<dbReference type="RefSeq" id="WP_310420759.1">
    <property type="nucleotide sequence ID" value="NZ_JAVDYC010000001.1"/>
</dbReference>
<dbReference type="SUPFAM" id="SSF53822">
    <property type="entry name" value="Periplasmic binding protein-like I"/>
    <property type="match status" value="1"/>
</dbReference>
<dbReference type="CDD" id="cd06355">
    <property type="entry name" value="PBP1_FmdD-like"/>
    <property type="match status" value="1"/>
</dbReference>
<proteinExistence type="predicted"/>
<dbReference type="PANTHER" id="PTHR47628">
    <property type="match status" value="1"/>
</dbReference>
<dbReference type="Proteomes" id="UP001183629">
    <property type="component" value="Unassembled WGS sequence"/>
</dbReference>
<dbReference type="InterPro" id="IPR028082">
    <property type="entry name" value="Peripla_BP_I"/>
</dbReference>
<reference evidence="1 2" key="1">
    <citation type="submission" date="2023-07" db="EMBL/GenBank/DDBJ databases">
        <title>Sequencing the genomes of 1000 actinobacteria strains.</title>
        <authorList>
            <person name="Klenk H.-P."/>
        </authorList>
    </citation>
    <scope>NUCLEOTIDE SEQUENCE [LARGE SCALE GENOMIC DNA]</scope>
    <source>
        <strain evidence="1 2">DSM 44711</strain>
    </source>
</reference>
<dbReference type="PANTHER" id="PTHR47628:SF1">
    <property type="entry name" value="ALIPHATIC AMIDASE EXPRESSION-REGULATING PROTEIN"/>
    <property type="match status" value="1"/>
</dbReference>
<protein>
    <submittedName>
        <fullName evidence="1">Urea transport system substrate-binding protein</fullName>
    </submittedName>
</protein>
<accession>A0AAE4CYE9</accession>
<dbReference type="EMBL" id="JAVDYC010000001">
    <property type="protein sequence ID" value="MDR7325769.1"/>
    <property type="molecule type" value="Genomic_DNA"/>
</dbReference>
<comment type="caution">
    <text evidence="1">The sequence shown here is derived from an EMBL/GenBank/DDBJ whole genome shotgun (WGS) entry which is preliminary data.</text>
</comment>